<feature type="domain" description="Methyltransferase" evidence="3">
    <location>
        <begin position="52"/>
        <end position="143"/>
    </location>
</feature>
<proteinExistence type="predicted"/>
<dbReference type="SUPFAM" id="SSF53335">
    <property type="entry name" value="S-adenosyl-L-methionine-dependent methyltransferases"/>
    <property type="match status" value="1"/>
</dbReference>
<dbReference type="Proteomes" id="UP001392437">
    <property type="component" value="Unassembled WGS sequence"/>
</dbReference>
<dbReference type="InterPro" id="IPR041698">
    <property type="entry name" value="Methyltransf_25"/>
</dbReference>
<protein>
    <recommendedName>
        <fullName evidence="3">Methyltransferase domain-containing protein</fullName>
    </recommendedName>
</protein>
<keyword evidence="1" id="KW-0489">Methyltransferase</keyword>
<comment type="caution">
    <text evidence="4">The sequence shown here is derived from an EMBL/GenBank/DDBJ whole genome shotgun (WGS) entry which is preliminary data.</text>
</comment>
<name>A0AAW0QVL3_9PEZI</name>
<dbReference type="Pfam" id="PF13649">
    <property type="entry name" value="Methyltransf_25"/>
    <property type="match status" value="1"/>
</dbReference>
<reference evidence="4 5" key="1">
    <citation type="submission" date="2023-01" db="EMBL/GenBank/DDBJ databases">
        <title>Analysis of 21 Apiospora genomes using comparative genomics revels a genus with tremendous synthesis potential of carbohydrate active enzymes and secondary metabolites.</title>
        <authorList>
            <person name="Sorensen T."/>
        </authorList>
    </citation>
    <scope>NUCLEOTIDE SEQUENCE [LARGE SCALE GENOMIC DNA]</scope>
    <source>
        <strain evidence="4 5">CBS 117206</strain>
    </source>
</reference>
<dbReference type="EMBL" id="JAQQWP010000007">
    <property type="protein sequence ID" value="KAK8109465.1"/>
    <property type="molecule type" value="Genomic_DNA"/>
</dbReference>
<dbReference type="PANTHER" id="PTHR43861:SF1">
    <property type="entry name" value="TRANS-ACONITATE 2-METHYLTRANSFERASE"/>
    <property type="match status" value="1"/>
</dbReference>
<dbReference type="GO" id="GO:0008168">
    <property type="term" value="F:methyltransferase activity"/>
    <property type="evidence" value="ECO:0007669"/>
    <property type="project" value="UniProtKB-KW"/>
</dbReference>
<keyword evidence="2" id="KW-0808">Transferase</keyword>
<evidence type="ECO:0000313" key="4">
    <source>
        <dbReference type="EMBL" id="KAK8109465.1"/>
    </source>
</evidence>
<dbReference type="PANTHER" id="PTHR43861">
    <property type="entry name" value="TRANS-ACONITATE 2-METHYLTRANSFERASE-RELATED"/>
    <property type="match status" value="1"/>
</dbReference>
<evidence type="ECO:0000313" key="5">
    <source>
        <dbReference type="Proteomes" id="UP001392437"/>
    </source>
</evidence>
<accession>A0AAW0QVL3</accession>
<organism evidence="4 5">
    <name type="scientific">Apiospora kogelbergensis</name>
    <dbReference type="NCBI Taxonomy" id="1337665"/>
    <lineage>
        <taxon>Eukaryota</taxon>
        <taxon>Fungi</taxon>
        <taxon>Dikarya</taxon>
        <taxon>Ascomycota</taxon>
        <taxon>Pezizomycotina</taxon>
        <taxon>Sordariomycetes</taxon>
        <taxon>Xylariomycetidae</taxon>
        <taxon>Amphisphaeriales</taxon>
        <taxon>Apiosporaceae</taxon>
        <taxon>Apiospora</taxon>
    </lineage>
</organism>
<keyword evidence="5" id="KW-1185">Reference proteome</keyword>
<evidence type="ECO:0000256" key="1">
    <source>
        <dbReference type="ARBA" id="ARBA00022603"/>
    </source>
</evidence>
<dbReference type="GO" id="GO:0032259">
    <property type="term" value="P:methylation"/>
    <property type="evidence" value="ECO:0007669"/>
    <property type="project" value="UniProtKB-KW"/>
</dbReference>
<dbReference type="AlphaFoldDB" id="A0AAW0QVL3"/>
<evidence type="ECO:0000256" key="2">
    <source>
        <dbReference type="ARBA" id="ARBA00022679"/>
    </source>
</evidence>
<gene>
    <name evidence="4" type="ORF">PG999_007602</name>
</gene>
<evidence type="ECO:0000259" key="3">
    <source>
        <dbReference type="Pfam" id="PF13649"/>
    </source>
</evidence>
<dbReference type="InterPro" id="IPR029063">
    <property type="entry name" value="SAM-dependent_MTases_sf"/>
</dbReference>
<dbReference type="CDD" id="cd02440">
    <property type="entry name" value="AdoMet_MTases"/>
    <property type="match status" value="1"/>
</dbReference>
<dbReference type="Gene3D" id="3.40.50.150">
    <property type="entry name" value="Vaccinia Virus protein VP39"/>
    <property type="match status" value="1"/>
</dbReference>
<sequence length="221" mass="24348">MSDTPQKIVEEAYDNIADWYLAWVEGQNSPRESYTDRVLQNAAALSSSKPRILELGAGAGVPITRMLLDRGAQVVANDISAKQLKLAAVRCPEATLVAGDMLALEFEPTSFDGVVGYYSIFHLPRKDQKTMLAKIHDWLKPGGMLVFNLATMDEEEIHGEFMGHGMFWSSFAVKESLEMVKEVGFEGVEAEELEAGDGKLGEDDPDFGVKFLWIAAKKSSI</sequence>